<protein>
    <submittedName>
        <fullName evidence="2">Uncharacterized protein DUF4369</fullName>
    </submittedName>
</protein>
<gene>
    <name evidence="2" type="ORF">CLV33_1128</name>
</gene>
<dbReference type="RefSeq" id="WP_105474653.1">
    <property type="nucleotide sequence ID" value="NZ_PVEO01000012.1"/>
</dbReference>
<comment type="caution">
    <text evidence="2">The sequence shown here is derived from an EMBL/GenBank/DDBJ whole genome shotgun (WGS) entry which is preliminary data.</text>
</comment>
<dbReference type="EMBL" id="PVEO01000012">
    <property type="protein sequence ID" value="PQV45664.1"/>
    <property type="molecule type" value="Genomic_DNA"/>
</dbReference>
<dbReference type="Pfam" id="PF14289">
    <property type="entry name" value="DUF4369"/>
    <property type="match status" value="1"/>
</dbReference>
<evidence type="ECO:0000313" key="3">
    <source>
        <dbReference type="Proteomes" id="UP000251545"/>
    </source>
</evidence>
<reference evidence="2 3" key="1">
    <citation type="submission" date="2018-02" db="EMBL/GenBank/DDBJ databases">
        <title>Genomic Encyclopedia of Archaeal and Bacterial Type Strains, Phase II (KMG-II): from individual species to whole genera.</title>
        <authorList>
            <person name="Goeker M."/>
        </authorList>
    </citation>
    <scope>NUCLEOTIDE SEQUENCE [LARGE SCALE GENOMIC DNA]</scope>
    <source>
        <strain evidence="2 3">DSM 21165</strain>
    </source>
</reference>
<feature type="domain" description="DUF4369" evidence="1">
    <location>
        <begin position="24"/>
        <end position="119"/>
    </location>
</feature>
<evidence type="ECO:0000259" key="1">
    <source>
        <dbReference type="Pfam" id="PF14289"/>
    </source>
</evidence>
<sequence length="234" mass="26873">MKKTITFLLIILTFACSNKPQDLVVKTNIKGLKKGTVYLKRVIDTVLVTVDSVIVNGNPEFELYAELDEPDLFILDLDKNSKEEDRISFFADKGTMEINTTLKHFVADAVIKGSEQQKILEDYQKLMSRLNNRNLDFIKERFEAERNGDTATANTIEKKQNSLFKNRYLQTVNFALNHNDSEVAPYLALSEIYNANTNLLDTIHASLTPRIKNSKYGKELQKFLEERKLDEKSN</sequence>
<name>A0A362WX04_9FLAO</name>
<proteinExistence type="predicted"/>
<accession>A0A362WX04</accession>
<dbReference type="InterPro" id="IPR025380">
    <property type="entry name" value="DUF4369"/>
</dbReference>
<dbReference type="AlphaFoldDB" id="A0A362WX04"/>
<dbReference type="Proteomes" id="UP000251545">
    <property type="component" value="Unassembled WGS sequence"/>
</dbReference>
<dbReference type="PROSITE" id="PS51257">
    <property type="entry name" value="PROKAR_LIPOPROTEIN"/>
    <property type="match status" value="1"/>
</dbReference>
<evidence type="ECO:0000313" key="2">
    <source>
        <dbReference type="EMBL" id="PQV45664.1"/>
    </source>
</evidence>
<organism evidence="2 3">
    <name type="scientific">Jejuia pallidilutea</name>
    <dbReference type="NCBI Taxonomy" id="504487"/>
    <lineage>
        <taxon>Bacteria</taxon>
        <taxon>Pseudomonadati</taxon>
        <taxon>Bacteroidota</taxon>
        <taxon>Flavobacteriia</taxon>
        <taxon>Flavobacteriales</taxon>
        <taxon>Flavobacteriaceae</taxon>
        <taxon>Jejuia</taxon>
    </lineage>
</organism>